<dbReference type="InterPro" id="IPR014123">
    <property type="entry name" value="Superoxide_dismutase_Ni-type"/>
</dbReference>
<dbReference type="SUPFAM" id="SSF109770">
    <property type="entry name" value="Nickel-containing superoxide dismutase, NiSOD"/>
    <property type="match status" value="1"/>
</dbReference>
<evidence type="ECO:0000313" key="2">
    <source>
        <dbReference type="EMBL" id="SVA31679.1"/>
    </source>
</evidence>
<dbReference type="EMBL" id="UINC01007147">
    <property type="protein sequence ID" value="SVA31679.1"/>
    <property type="molecule type" value="Genomic_DNA"/>
</dbReference>
<dbReference type="GO" id="GO:0016151">
    <property type="term" value="F:nickel cation binding"/>
    <property type="evidence" value="ECO:0007669"/>
    <property type="project" value="InterPro"/>
</dbReference>
<protein>
    <recommendedName>
        <fullName evidence="3">Superoxide dismutase</fullName>
    </recommendedName>
</protein>
<dbReference type="InterPro" id="IPR036502">
    <property type="entry name" value="NiSOD_sf"/>
</dbReference>
<keyword evidence="1" id="KW-0175">Coiled coil</keyword>
<proteinExistence type="predicted"/>
<accession>A0A381UU55</accession>
<feature type="coiled-coil region" evidence="1">
    <location>
        <begin position="41"/>
        <end position="68"/>
    </location>
</feature>
<gene>
    <name evidence="2" type="ORF">METZ01_LOCUS84533</name>
</gene>
<evidence type="ECO:0000256" key="1">
    <source>
        <dbReference type="SAM" id="Coils"/>
    </source>
</evidence>
<dbReference type="Gene3D" id="1.20.120.400">
    <property type="entry name" value="Nickel-containing superoxide dismutase"/>
    <property type="match status" value="1"/>
</dbReference>
<sequence length="167" mass="19134">MKIRNIIAIPIIITAFGLNIMTAHCQVPCGIYDDAVRIIQIREHVTTIEKAMKQIDQLTNDESSAQNMNQLVRWINTKEEHATFIQSIIADYFLAQRIKPKQNNEAGRQQYVDQTLLLQQIIVAAMKSKQTMDKSEPGLVSILLNQFVELYFDEHGKNHLNTIQKGK</sequence>
<dbReference type="AlphaFoldDB" id="A0A381UU55"/>
<evidence type="ECO:0008006" key="3">
    <source>
        <dbReference type="Google" id="ProtNLM"/>
    </source>
</evidence>
<dbReference type="GO" id="GO:0004784">
    <property type="term" value="F:superoxide dismutase activity"/>
    <property type="evidence" value="ECO:0007669"/>
    <property type="project" value="InterPro"/>
</dbReference>
<name>A0A381UU55_9ZZZZ</name>
<reference evidence="2" key="1">
    <citation type="submission" date="2018-05" db="EMBL/GenBank/DDBJ databases">
        <authorList>
            <person name="Lanie J.A."/>
            <person name="Ng W.-L."/>
            <person name="Kazmierczak K.M."/>
            <person name="Andrzejewski T.M."/>
            <person name="Davidsen T.M."/>
            <person name="Wayne K.J."/>
            <person name="Tettelin H."/>
            <person name="Glass J.I."/>
            <person name="Rusch D."/>
            <person name="Podicherti R."/>
            <person name="Tsui H.-C.T."/>
            <person name="Winkler M.E."/>
        </authorList>
    </citation>
    <scope>NUCLEOTIDE SEQUENCE</scope>
</reference>
<dbReference type="Pfam" id="PF09055">
    <property type="entry name" value="Sod_Ni"/>
    <property type="match status" value="1"/>
</dbReference>
<organism evidence="2">
    <name type="scientific">marine metagenome</name>
    <dbReference type="NCBI Taxonomy" id="408172"/>
    <lineage>
        <taxon>unclassified sequences</taxon>
        <taxon>metagenomes</taxon>
        <taxon>ecological metagenomes</taxon>
    </lineage>
</organism>